<dbReference type="GO" id="GO:0050660">
    <property type="term" value="F:flavin adenine dinucleotide binding"/>
    <property type="evidence" value="ECO:0007669"/>
    <property type="project" value="TreeGrafter"/>
</dbReference>
<evidence type="ECO:0000256" key="2">
    <source>
        <dbReference type="ARBA" id="ARBA00022630"/>
    </source>
</evidence>
<feature type="domain" description="FAD-binding FR-type" evidence="7">
    <location>
        <begin position="59"/>
        <end position="337"/>
    </location>
</feature>
<dbReference type="SUPFAM" id="SSF63380">
    <property type="entry name" value="Riboflavin synthase domain-like"/>
    <property type="match status" value="1"/>
</dbReference>
<dbReference type="GO" id="GO:0005829">
    <property type="term" value="C:cytosol"/>
    <property type="evidence" value="ECO:0007669"/>
    <property type="project" value="TreeGrafter"/>
</dbReference>
<dbReference type="Gene3D" id="1.20.990.10">
    <property type="entry name" value="NADPH-cytochrome p450 Reductase, Chain A, domain 3"/>
    <property type="match status" value="1"/>
</dbReference>
<evidence type="ECO:0000259" key="7">
    <source>
        <dbReference type="PROSITE" id="PS51384"/>
    </source>
</evidence>
<dbReference type="PANTHER" id="PTHR19384:SF17">
    <property type="entry name" value="NADPH--CYTOCHROME P450 REDUCTASE"/>
    <property type="match status" value="1"/>
</dbReference>
<dbReference type="InterPro" id="IPR023173">
    <property type="entry name" value="NADPH_Cyt_P450_Rdtase_alpha"/>
</dbReference>
<evidence type="ECO:0000256" key="4">
    <source>
        <dbReference type="ARBA" id="ARBA00023002"/>
    </source>
</evidence>
<dbReference type="Gene3D" id="2.40.30.10">
    <property type="entry name" value="Translation factors"/>
    <property type="match status" value="2"/>
</dbReference>
<dbReference type="Proteomes" id="UP000673691">
    <property type="component" value="Unassembled WGS sequence"/>
</dbReference>
<dbReference type="EMBL" id="JAEFCI010002576">
    <property type="protein sequence ID" value="KAG5462142.1"/>
    <property type="molecule type" value="Genomic_DNA"/>
</dbReference>
<dbReference type="InterPro" id="IPR001433">
    <property type="entry name" value="OxRdtase_FAD/NAD-bd"/>
</dbReference>
<dbReference type="GO" id="GO:0003958">
    <property type="term" value="F:NADPH-hemoprotein reductase activity"/>
    <property type="evidence" value="ECO:0007669"/>
    <property type="project" value="UniProtKB-EC"/>
</dbReference>
<dbReference type="InterPro" id="IPR003097">
    <property type="entry name" value="CysJ-like_FAD-binding"/>
</dbReference>
<dbReference type="Pfam" id="PF00175">
    <property type="entry name" value="NAD_binding_1"/>
    <property type="match status" value="1"/>
</dbReference>
<protein>
    <recommendedName>
        <fullName evidence="5">NADPH--hemoprotein reductase</fullName>
        <ecNumber evidence="5">1.6.2.4</ecNumber>
    </recommendedName>
</protein>
<organism evidence="8 9">
    <name type="scientific">Olpidium bornovanus</name>
    <dbReference type="NCBI Taxonomy" id="278681"/>
    <lineage>
        <taxon>Eukaryota</taxon>
        <taxon>Fungi</taxon>
        <taxon>Fungi incertae sedis</taxon>
        <taxon>Olpidiomycota</taxon>
        <taxon>Olpidiomycotina</taxon>
        <taxon>Olpidiomycetes</taxon>
        <taxon>Olpidiales</taxon>
        <taxon>Olpidiaceae</taxon>
        <taxon>Olpidium</taxon>
    </lineage>
</organism>
<comment type="cofactor">
    <cofactor evidence="1">
        <name>FAD</name>
        <dbReference type="ChEBI" id="CHEBI:57692"/>
    </cofactor>
</comment>
<evidence type="ECO:0000256" key="6">
    <source>
        <dbReference type="SAM" id="MobiDB-lite"/>
    </source>
</evidence>
<sequence>MWPDVAKFMGVAATENADDAQPPTSIYAVRELVSRPEVFYTGQISRAGSIVNANVHDQKNPFLARVALTRELFAASSRRHCVHVEIDLTGSLLTYEAGDHLAIYPINPKTEAEKLARALGLWDKKDTFVMIEAVDATAAKKHPFPVPSTYDTILRHYLDITRVPTRDLLAILASFFPAGSPARAHLAKLALDKLEHERVCVHDRLMLGEILQIVETMEGGAGLKDLPLFPAIVEGLGRLQPRYYSISSSPKLYPKMVHVTASVLQYNSLVKPERTLYGICTNYLLAIHDMLSKGELAEDTEQHALYSLQPAGMKVEDVPHREVRIPVFLRRSNFKLPSDPKLPIIMVGPGTGVAPFRGFIQERQWQRRQGIEVGPTLLFFGCRRSDEDYLYREEWLEAMGEINPESYTYTSPALPSARPRKGRDAETGASKASDNGDGLAVSENKAADAAVFVAFSREDPQHKHYVQHRLAEMGARVWTLLGPGGGSFYVCGDAKYMAHDVHATLKSIASTEGGMSAEDAEKWVKDLRAMGRYMEDVWA</sequence>
<evidence type="ECO:0000256" key="1">
    <source>
        <dbReference type="ARBA" id="ARBA00001974"/>
    </source>
</evidence>
<dbReference type="InterPro" id="IPR017927">
    <property type="entry name" value="FAD-bd_FR_type"/>
</dbReference>
<comment type="caution">
    <text evidence="8">The sequence shown here is derived from an EMBL/GenBank/DDBJ whole genome shotgun (WGS) entry which is preliminary data.</text>
</comment>
<dbReference type="PRINTS" id="PR00371">
    <property type="entry name" value="FPNCR"/>
</dbReference>
<dbReference type="Pfam" id="PF00667">
    <property type="entry name" value="FAD_binding_1"/>
    <property type="match status" value="1"/>
</dbReference>
<keyword evidence="2" id="KW-0285">Flavoprotein</keyword>
<evidence type="ECO:0000313" key="9">
    <source>
        <dbReference type="Proteomes" id="UP000673691"/>
    </source>
</evidence>
<dbReference type="AlphaFoldDB" id="A0A8H8DLE3"/>
<proteinExistence type="predicted"/>
<dbReference type="GO" id="GO:0010181">
    <property type="term" value="F:FMN binding"/>
    <property type="evidence" value="ECO:0007669"/>
    <property type="project" value="TreeGrafter"/>
</dbReference>
<evidence type="ECO:0000256" key="5">
    <source>
        <dbReference type="ARBA" id="ARBA00023797"/>
    </source>
</evidence>
<evidence type="ECO:0000313" key="8">
    <source>
        <dbReference type="EMBL" id="KAG5462142.1"/>
    </source>
</evidence>
<dbReference type="OrthoDB" id="1856718at2759"/>
<evidence type="ECO:0000256" key="3">
    <source>
        <dbReference type="ARBA" id="ARBA00022827"/>
    </source>
</evidence>
<keyword evidence="4" id="KW-0560">Oxidoreductase</keyword>
<name>A0A8H8DLE3_9FUNG</name>
<dbReference type="InterPro" id="IPR001709">
    <property type="entry name" value="Flavoprot_Pyr_Nucl_cyt_Rdtase"/>
</dbReference>
<dbReference type="Gene3D" id="3.40.50.80">
    <property type="entry name" value="Nucleotide-binding domain of ferredoxin-NADP reductase (FNR) module"/>
    <property type="match status" value="1"/>
</dbReference>
<reference evidence="8 9" key="1">
    <citation type="journal article" name="Sci. Rep.">
        <title>Genome-scale phylogenetic analyses confirm Olpidium as the closest living zoosporic fungus to the non-flagellated, terrestrial fungi.</title>
        <authorList>
            <person name="Chang Y."/>
            <person name="Rochon D."/>
            <person name="Sekimoto S."/>
            <person name="Wang Y."/>
            <person name="Chovatia M."/>
            <person name="Sandor L."/>
            <person name="Salamov A."/>
            <person name="Grigoriev I.V."/>
            <person name="Stajich J.E."/>
            <person name="Spatafora J.W."/>
        </authorList>
    </citation>
    <scope>NUCLEOTIDE SEQUENCE [LARGE SCALE GENOMIC DNA]</scope>
    <source>
        <strain evidence="8">S191</strain>
    </source>
</reference>
<feature type="region of interest" description="Disordered" evidence="6">
    <location>
        <begin position="407"/>
        <end position="439"/>
    </location>
</feature>
<dbReference type="PANTHER" id="PTHR19384">
    <property type="entry name" value="NITRIC OXIDE SYNTHASE-RELATED"/>
    <property type="match status" value="1"/>
</dbReference>
<keyword evidence="3" id="KW-0274">FAD</keyword>
<dbReference type="SUPFAM" id="SSF52343">
    <property type="entry name" value="Ferredoxin reductase-like, C-terminal NADP-linked domain"/>
    <property type="match status" value="1"/>
</dbReference>
<accession>A0A8H8DLE3</accession>
<dbReference type="PROSITE" id="PS51384">
    <property type="entry name" value="FAD_FR"/>
    <property type="match status" value="1"/>
</dbReference>
<gene>
    <name evidence="8" type="ORF">BJ554DRAFT_5561</name>
</gene>
<dbReference type="InterPro" id="IPR039261">
    <property type="entry name" value="FNR_nucleotide-bd"/>
</dbReference>
<dbReference type="EC" id="1.6.2.4" evidence="5"/>
<keyword evidence="9" id="KW-1185">Reference proteome</keyword>
<dbReference type="InterPro" id="IPR017938">
    <property type="entry name" value="Riboflavin_synthase-like_b-brl"/>
</dbReference>